<protein>
    <submittedName>
        <fullName evidence="1">Uncharacterized protein</fullName>
    </submittedName>
</protein>
<name>A0A7J7KJQ5_BUGNE</name>
<proteinExistence type="predicted"/>
<dbReference type="Proteomes" id="UP000593567">
    <property type="component" value="Unassembled WGS sequence"/>
</dbReference>
<evidence type="ECO:0000313" key="2">
    <source>
        <dbReference type="Proteomes" id="UP000593567"/>
    </source>
</evidence>
<keyword evidence="2" id="KW-1185">Reference proteome</keyword>
<organism evidence="1 2">
    <name type="scientific">Bugula neritina</name>
    <name type="common">Brown bryozoan</name>
    <name type="synonym">Sertularia neritina</name>
    <dbReference type="NCBI Taxonomy" id="10212"/>
    <lineage>
        <taxon>Eukaryota</taxon>
        <taxon>Metazoa</taxon>
        <taxon>Spiralia</taxon>
        <taxon>Lophotrochozoa</taxon>
        <taxon>Bryozoa</taxon>
        <taxon>Gymnolaemata</taxon>
        <taxon>Cheilostomatida</taxon>
        <taxon>Flustrina</taxon>
        <taxon>Buguloidea</taxon>
        <taxon>Bugulidae</taxon>
        <taxon>Bugula</taxon>
    </lineage>
</organism>
<dbReference type="EMBL" id="VXIV02000409">
    <property type="protein sequence ID" value="KAF6038493.1"/>
    <property type="molecule type" value="Genomic_DNA"/>
</dbReference>
<reference evidence="1" key="1">
    <citation type="submission" date="2020-06" db="EMBL/GenBank/DDBJ databases">
        <title>Draft genome of Bugula neritina, a colonial animal packing powerful symbionts and potential medicines.</title>
        <authorList>
            <person name="Rayko M."/>
        </authorList>
    </citation>
    <scope>NUCLEOTIDE SEQUENCE [LARGE SCALE GENOMIC DNA]</scope>
    <source>
        <strain evidence="1">Kwan_BN1</strain>
    </source>
</reference>
<evidence type="ECO:0000313" key="1">
    <source>
        <dbReference type="EMBL" id="KAF6038493.1"/>
    </source>
</evidence>
<comment type="caution">
    <text evidence="1">The sequence shown here is derived from an EMBL/GenBank/DDBJ whole genome shotgun (WGS) entry which is preliminary data.</text>
</comment>
<dbReference type="AlphaFoldDB" id="A0A7J7KJQ5"/>
<gene>
    <name evidence="1" type="ORF">EB796_003219</name>
</gene>
<accession>A0A7J7KJQ5</accession>
<sequence length="96" mass="10979">MAGPKKMPISEKFGAEVAEMALDYIKHRQGGVDHRPAKDRPDSVQLFREAAVLMRREEAAMLMSCTGIVSETKYYVHLALLLLKEKEMCFYINKVF</sequence>